<comment type="similarity">
    <text evidence="3">Belongs to the radical SAM superfamily. KamA family.</text>
</comment>
<comment type="caution">
    <text evidence="11">The sequence shown here is derived from an EMBL/GenBank/DDBJ whole genome shotgun (WGS) entry which is preliminary data.</text>
</comment>
<evidence type="ECO:0000256" key="4">
    <source>
        <dbReference type="ARBA" id="ARBA00022485"/>
    </source>
</evidence>
<keyword evidence="6" id="KW-0479">Metal-binding</keyword>
<dbReference type="Proteomes" id="UP000553343">
    <property type="component" value="Unassembled WGS sequence"/>
</dbReference>
<dbReference type="InterPro" id="IPR007197">
    <property type="entry name" value="rSAM"/>
</dbReference>
<keyword evidence="12" id="KW-1185">Reference proteome</keyword>
<evidence type="ECO:0000256" key="1">
    <source>
        <dbReference type="ARBA" id="ARBA00001933"/>
    </source>
</evidence>
<gene>
    <name evidence="11" type="ORF">HXW94_03175</name>
</gene>
<evidence type="ECO:0000313" key="11">
    <source>
        <dbReference type="EMBL" id="NWH04002.1"/>
    </source>
</evidence>
<dbReference type="GO" id="GO:0051539">
    <property type="term" value="F:4 iron, 4 sulfur cluster binding"/>
    <property type="evidence" value="ECO:0007669"/>
    <property type="project" value="UniProtKB-KW"/>
</dbReference>
<evidence type="ECO:0000313" key="12">
    <source>
        <dbReference type="Proteomes" id="UP000553343"/>
    </source>
</evidence>
<dbReference type="EMBL" id="JACADJ010000006">
    <property type="protein sequence ID" value="NWH04002.1"/>
    <property type="molecule type" value="Genomic_DNA"/>
</dbReference>
<protein>
    <submittedName>
        <fullName evidence="11">Lysine 2,3-aminomutase</fullName>
    </submittedName>
</protein>
<keyword evidence="4" id="KW-0004">4Fe-4S</keyword>
<evidence type="ECO:0000259" key="10">
    <source>
        <dbReference type="PROSITE" id="PS51918"/>
    </source>
</evidence>
<dbReference type="GO" id="GO:0046872">
    <property type="term" value="F:metal ion binding"/>
    <property type="evidence" value="ECO:0007669"/>
    <property type="project" value="UniProtKB-KW"/>
</dbReference>
<dbReference type="PROSITE" id="PS51918">
    <property type="entry name" value="RADICAL_SAM"/>
    <property type="match status" value="1"/>
</dbReference>
<dbReference type="Gene3D" id="3.20.20.70">
    <property type="entry name" value="Aldolase class I"/>
    <property type="match status" value="1"/>
</dbReference>
<dbReference type="SUPFAM" id="SSF102114">
    <property type="entry name" value="Radical SAM enzymes"/>
    <property type="match status" value="1"/>
</dbReference>
<dbReference type="PANTHER" id="PTHR30538">
    <property type="entry name" value="LYSINE 2,3-AMINOMUTASE-RELATED"/>
    <property type="match status" value="1"/>
</dbReference>
<evidence type="ECO:0000256" key="7">
    <source>
        <dbReference type="ARBA" id="ARBA00022898"/>
    </source>
</evidence>
<name>A0A850T441_9BACT</name>
<dbReference type="CDD" id="cd01335">
    <property type="entry name" value="Radical_SAM"/>
    <property type="match status" value="1"/>
</dbReference>
<evidence type="ECO:0000256" key="2">
    <source>
        <dbReference type="ARBA" id="ARBA00001966"/>
    </source>
</evidence>
<keyword evidence="9" id="KW-0411">Iron-sulfur</keyword>
<evidence type="ECO:0000256" key="5">
    <source>
        <dbReference type="ARBA" id="ARBA00022691"/>
    </source>
</evidence>
<accession>A0A850T441</accession>
<keyword evidence="8" id="KW-0408">Iron</keyword>
<evidence type="ECO:0000256" key="8">
    <source>
        <dbReference type="ARBA" id="ARBA00023004"/>
    </source>
</evidence>
<dbReference type="InterPro" id="IPR058240">
    <property type="entry name" value="rSAM_sf"/>
</dbReference>
<dbReference type="AlphaFoldDB" id="A0A850T441"/>
<dbReference type="SFLD" id="SFLDG01070">
    <property type="entry name" value="PLP-dependent"/>
    <property type="match status" value="1"/>
</dbReference>
<dbReference type="InterPro" id="IPR003739">
    <property type="entry name" value="Lys_aminomutase/Glu_NH3_mut"/>
</dbReference>
<reference evidence="11 12" key="1">
    <citation type="submission" date="2020-06" db="EMBL/GenBank/DDBJ databases">
        <title>High-quality draft genome of sulfate reducer Desulfobacter latus type strain AcrS2 isolated from marine sediment.</title>
        <authorList>
            <person name="Hoppe M."/>
            <person name="Larsen C.K."/>
            <person name="Marshall I.P.G."/>
            <person name="Schramm A."/>
            <person name="Marietou A.G."/>
        </authorList>
    </citation>
    <scope>NUCLEOTIDE SEQUENCE [LARGE SCALE GENOMIC DNA]</scope>
    <source>
        <strain evidence="11 12">AcRS2</strain>
    </source>
</reference>
<keyword evidence="7" id="KW-0663">Pyridoxal phosphate</keyword>
<dbReference type="SFLD" id="SFLDS00029">
    <property type="entry name" value="Radical_SAM"/>
    <property type="match status" value="1"/>
</dbReference>
<sequence length="457" mass="52588">MCLCQSRKIVSAGSTEKYKSYTLSNYRNIRQIDRLSEEQKFDIDVVARVLPFKTNNYVVNELIDWDNLPNDPIFILNFPQREMLHPHDFDKMAKLLKRGASKKEITNCANQIRMALNPHPAGQMELNQACLDGKILSGLQHKYGETLLCFPSQGQTCHAYCTFCFRWPQFIGVEKFRFSMHDAEELVKYLKVHTEVTDVLFTGGDPLIMRTKIFARYLRKLIHADLPHLKTIRIGTKALSYWPYRFIDDADADDLLHLFDEVIAAGKHLAIMAHFNSVEELATDAVRHAICRIRSTGAQIRTQSPLLRHINDQPESWIALWEQQVKLGCIPYYMFVVRNTGNRHYFSVSLARAWKIFRAAYSRVSGIARTVRGPCMSALPGKVQVLGTAQIKGNKVFVLQMIQGRNPEWVLQPFFASFDDQAIWLDELRPAFDQSHFFYQDELDMLMESSLLSEGVA</sequence>
<evidence type="ECO:0000256" key="3">
    <source>
        <dbReference type="ARBA" id="ARBA00008703"/>
    </source>
</evidence>
<evidence type="ECO:0000256" key="9">
    <source>
        <dbReference type="ARBA" id="ARBA00023014"/>
    </source>
</evidence>
<dbReference type="InterPro" id="IPR013785">
    <property type="entry name" value="Aldolase_TIM"/>
</dbReference>
<organism evidence="11 12">
    <name type="scientific">Desulfobacter latus</name>
    <dbReference type="NCBI Taxonomy" id="2292"/>
    <lineage>
        <taxon>Bacteria</taxon>
        <taxon>Pseudomonadati</taxon>
        <taxon>Thermodesulfobacteriota</taxon>
        <taxon>Desulfobacteria</taxon>
        <taxon>Desulfobacterales</taxon>
        <taxon>Desulfobacteraceae</taxon>
        <taxon>Desulfobacter</taxon>
    </lineage>
</organism>
<dbReference type="GO" id="GO:0003824">
    <property type="term" value="F:catalytic activity"/>
    <property type="evidence" value="ECO:0007669"/>
    <property type="project" value="InterPro"/>
</dbReference>
<comment type="cofactor">
    <cofactor evidence="2">
        <name>[4Fe-4S] cluster</name>
        <dbReference type="ChEBI" id="CHEBI:49883"/>
    </cofactor>
</comment>
<comment type="cofactor">
    <cofactor evidence="1">
        <name>pyridoxal 5'-phosphate</name>
        <dbReference type="ChEBI" id="CHEBI:597326"/>
    </cofactor>
</comment>
<keyword evidence="5" id="KW-0949">S-adenosyl-L-methionine</keyword>
<evidence type="ECO:0000256" key="6">
    <source>
        <dbReference type="ARBA" id="ARBA00022723"/>
    </source>
</evidence>
<feature type="domain" description="Radical SAM core" evidence="10">
    <location>
        <begin position="141"/>
        <end position="374"/>
    </location>
</feature>
<dbReference type="PANTHER" id="PTHR30538:SF0">
    <property type="entry name" value="L-LYSINE 2,3-AMINOMUTASE AQ_1632-RELATED"/>
    <property type="match status" value="1"/>
</dbReference>
<proteinExistence type="inferred from homology"/>